<evidence type="ECO:0000259" key="11">
    <source>
        <dbReference type="Pfam" id="PF00218"/>
    </source>
</evidence>
<comment type="catalytic activity">
    <reaction evidence="1 9">
        <text>1-(2-carboxyphenylamino)-1-deoxy-D-ribulose 5-phosphate + H(+) = (1S,2R)-1-C-(indol-3-yl)glycerol 3-phosphate + CO2 + H2O</text>
        <dbReference type="Rhea" id="RHEA:23476"/>
        <dbReference type="ChEBI" id="CHEBI:15377"/>
        <dbReference type="ChEBI" id="CHEBI:15378"/>
        <dbReference type="ChEBI" id="CHEBI:16526"/>
        <dbReference type="ChEBI" id="CHEBI:58613"/>
        <dbReference type="ChEBI" id="CHEBI:58866"/>
        <dbReference type="EC" id="4.1.1.48"/>
    </reaction>
</comment>
<evidence type="ECO:0000256" key="9">
    <source>
        <dbReference type="HAMAP-Rule" id="MF_00134"/>
    </source>
</evidence>
<keyword evidence="8 9" id="KW-0456">Lyase</keyword>
<dbReference type="Pfam" id="PF00218">
    <property type="entry name" value="IGPS"/>
    <property type="match status" value="1"/>
</dbReference>
<dbReference type="NCBIfam" id="NF001377">
    <property type="entry name" value="PRK00278.2-4"/>
    <property type="match status" value="1"/>
</dbReference>
<evidence type="ECO:0000256" key="8">
    <source>
        <dbReference type="ARBA" id="ARBA00023239"/>
    </source>
</evidence>
<sequence length="295" mass="32092">MNIPSSTSNTLLPISSISPSTAQPPGTILETIVRHKRQEVMHLQRQQSLAAIQRWAAATPPSHDFCAALRQHPKPSLIAEVKKASPSRGVIRTDFNPVAIAAAYEQGGAACLSVLTDAAFFQGSFRNLWRVRQHIALPLLCKEFIIDPYQIYLARVARADAVLLIAALLDDDRLQEFVSLASNLGMQALIEVHTLEELDRVLSLQQLTLIGINNRDLARFTVDVGMTERLLAARANQIKAADILVVSESGLQTSEDLRRVAAAGAEAVLIGESLVKQPDIKAAVRTLLHGAHQVA</sequence>
<evidence type="ECO:0000256" key="3">
    <source>
        <dbReference type="ARBA" id="ARBA00008737"/>
    </source>
</evidence>
<comment type="pathway">
    <text evidence="2 9">Amino-acid biosynthesis; L-tryptophan biosynthesis; L-tryptophan from chorismate: step 4/5.</text>
</comment>
<feature type="compositionally biased region" description="Polar residues" evidence="10">
    <location>
        <begin position="1"/>
        <end position="24"/>
    </location>
</feature>
<evidence type="ECO:0000256" key="1">
    <source>
        <dbReference type="ARBA" id="ARBA00001633"/>
    </source>
</evidence>
<comment type="similarity">
    <text evidence="3 9">Belongs to the TrpC family.</text>
</comment>
<dbReference type="InterPro" id="IPR013798">
    <property type="entry name" value="Indole-3-glycerol_P_synth_dom"/>
</dbReference>
<dbReference type="RefSeq" id="WP_088429998.1">
    <property type="nucleotide sequence ID" value="NZ_CP021983.2"/>
</dbReference>
<evidence type="ECO:0000256" key="5">
    <source>
        <dbReference type="ARBA" id="ARBA00022793"/>
    </source>
</evidence>
<dbReference type="UniPathway" id="UPA00035">
    <property type="reaction ID" value="UER00043"/>
</dbReference>
<dbReference type="Proteomes" id="UP000191901">
    <property type="component" value="Chromosome"/>
</dbReference>
<evidence type="ECO:0000313" key="12">
    <source>
        <dbReference type="EMBL" id="ASC71614.1"/>
    </source>
</evidence>
<keyword evidence="6 9" id="KW-0822">Tryptophan biosynthesis</keyword>
<keyword evidence="5 9" id="KW-0210">Decarboxylase</keyword>
<dbReference type="EC" id="4.1.1.48" evidence="9"/>
<dbReference type="CDD" id="cd00331">
    <property type="entry name" value="IGPS"/>
    <property type="match status" value="1"/>
</dbReference>
<evidence type="ECO:0000256" key="4">
    <source>
        <dbReference type="ARBA" id="ARBA00022605"/>
    </source>
</evidence>
<feature type="domain" description="Indole-3-glycerol phosphate synthase" evidence="11">
    <location>
        <begin position="29"/>
        <end position="287"/>
    </location>
</feature>
<name>A0A1Z3HMS2_9CYAN</name>
<dbReference type="OrthoDB" id="9804217at2"/>
<dbReference type="FunFam" id="3.20.20.70:FF:000024">
    <property type="entry name" value="Indole-3-glycerol phosphate synthase"/>
    <property type="match status" value="1"/>
</dbReference>
<protein>
    <recommendedName>
        <fullName evidence="9">Indole-3-glycerol phosphate synthase</fullName>
        <shortName evidence="9">IGPS</shortName>
        <ecNumber evidence="9">4.1.1.48</ecNumber>
    </recommendedName>
</protein>
<dbReference type="PANTHER" id="PTHR22854:SF2">
    <property type="entry name" value="INDOLE-3-GLYCEROL-PHOSPHATE SYNTHASE"/>
    <property type="match status" value="1"/>
</dbReference>
<organism evidence="12 13">
    <name type="scientific">Halomicronema hongdechloris C2206</name>
    <dbReference type="NCBI Taxonomy" id="1641165"/>
    <lineage>
        <taxon>Bacteria</taxon>
        <taxon>Bacillati</taxon>
        <taxon>Cyanobacteriota</taxon>
        <taxon>Cyanophyceae</taxon>
        <taxon>Nodosilineales</taxon>
        <taxon>Nodosilineaceae</taxon>
        <taxon>Halomicronema</taxon>
    </lineage>
</organism>
<dbReference type="Gene3D" id="3.20.20.70">
    <property type="entry name" value="Aldolase class I"/>
    <property type="match status" value="1"/>
</dbReference>
<feature type="region of interest" description="Disordered" evidence="10">
    <location>
        <begin position="1"/>
        <end position="25"/>
    </location>
</feature>
<evidence type="ECO:0000313" key="13">
    <source>
        <dbReference type="Proteomes" id="UP000191901"/>
    </source>
</evidence>
<evidence type="ECO:0000256" key="6">
    <source>
        <dbReference type="ARBA" id="ARBA00022822"/>
    </source>
</evidence>
<reference evidence="12 13" key="1">
    <citation type="journal article" date="2016" name="Biochim. Biophys. Acta">
        <title>Characterization of red-shifted phycobilisomes isolated from the chlorophyll f-containing cyanobacterium Halomicronema hongdechloris.</title>
        <authorList>
            <person name="Li Y."/>
            <person name="Lin Y."/>
            <person name="Garvey C.J."/>
            <person name="Birch D."/>
            <person name="Corkery R.W."/>
            <person name="Loughlin P.C."/>
            <person name="Scheer H."/>
            <person name="Willows R.D."/>
            <person name="Chen M."/>
        </authorList>
    </citation>
    <scope>NUCLEOTIDE SEQUENCE [LARGE SCALE GENOMIC DNA]</scope>
    <source>
        <strain evidence="12 13">C2206</strain>
    </source>
</reference>
<evidence type="ECO:0000256" key="7">
    <source>
        <dbReference type="ARBA" id="ARBA00023141"/>
    </source>
</evidence>
<dbReference type="InterPro" id="IPR013785">
    <property type="entry name" value="Aldolase_TIM"/>
</dbReference>
<proteinExistence type="inferred from homology"/>
<dbReference type="NCBIfam" id="NF001372">
    <property type="entry name" value="PRK00278.1-4"/>
    <property type="match status" value="1"/>
</dbReference>
<dbReference type="EMBL" id="CP021983">
    <property type="protein sequence ID" value="ASC71614.1"/>
    <property type="molecule type" value="Genomic_DNA"/>
</dbReference>
<dbReference type="AlphaFoldDB" id="A0A1Z3HMS2"/>
<evidence type="ECO:0000256" key="10">
    <source>
        <dbReference type="SAM" id="MobiDB-lite"/>
    </source>
</evidence>
<evidence type="ECO:0000256" key="2">
    <source>
        <dbReference type="ARBA" id="ARBA00004696"/>
    </source>
</evidence>
<dbReference type="SUPFAM" id="SSF51366">
    <property type="entry name" value="Ribulose-phoshate binding barrel"/>
    <property type="match status" value="1"/>
</dbReference>
<dbReference type="GO" id="GO:0004640">
    <property type="term" value="F:phosphoribosylanthranilate isomerase activity"/>
    <property type="evidence" value="ECO:0007669"/>
    <property type="project" value="TreeGrafter"/>
</dbReference>
<dbReference type="InterPro" id="IPR045186">
    <property type="entry name" value="Indole-3-glycerol_P_synth"/>
</dbReference>
<dbReference type="PANTHER" id="PTHR22854">
    <property type="entry name" value="TRYPTOPHAN BIOSYNTHESIS PROTEIN"/>
    <property type="match status" value="1"/>
</dbReference>
<keyword evidence="7 9" id="KW-0057">Aromatic amino acid biosynthesis</keyword>
<dbReference type="HAMAP" id="MF_00134_B">
    <property type="entry name" value="IGPS_B"/>
    <property type="match status" value="1"/>
</dbReference>
<dbReference type="GO" id="GO:0000162">
    <property type="term" value="P:L-tryptophan biosynthetic process"/>
    <property type="evidence" value="ECO:0007669"/>
    <property type="project" value="UniProtKB-UniRule"/>
</dbReference>
<gene>
    <name evidence="12" type="primary">trpC_1</name>
    <name evidence="9" type="synonym">trpC</name>
    <name evidence="12" type="ORF">XM38_025670</name>
</gene>
<accession>A0A1Z3HMS2</accession>
<keyword evidence="13" id="KW-1185">Reference proteome</keyword>
<dbReference type="GO" id="GO:0004425">
    <property type="term" value="F:indole-3-glycerol-phosphate synthase activity"/>
    <property type="evidence" value="ECO:0007669"/>
    <property type="project" value="UniProtKB-UniRule"/>
</dbReference>
<dbReference type="InterPro" id="IPR001468">
    <property type="entry name" value="Indole-3-GlycerolPSynthase_CS"/>
</dbReference>
<dbReference type="InterPro" id="IPR011060">
    <property type="entry name" value="RibuloseP-bd_barrel"/>
</dbReference>
<dbReference type="STRING" id="1641165.XM38_22585"/>
<keyword evidence="4 9" id="KW-0028">Amino-acid biosynthesis</keyword>
<dbReference type="PROSITE" id="PS00614">
    <property type="entry name" value="IGPS"/>
    <property type="match status" value="1"/>
</dbReference>
<dbReference type="KEGG" id="hhg:XM38_025670"/>